<evidence type="ECO:0000313" key="1">
    <source>
        <dbReference type="EMBL" id="QIG79908.1"/>
    </source>
</evidence>
<dbReference type="RefSeq" id="WP_165326917.1">
    <property type="nucleotide sequence ID" value="NZ_CP049109.1"/>
</dbReference>
<keyword evidence="2" id="KW-1185">Reference proteome</keyword>
<organism evidence="1 2">
    <name type="scientific">Stakelama tenebrarum</name>
    <dbReference type="NCBI Taxonomy" id="2711215"/>
    <lineage>
        <taxon>Bacteria</taxon>
        <taxon>Pseudomonadati</taxon>
        <taxon>Pseudomonadota</taxon>
        <taxon>Alphaproteobacteria</taxon>
        <taxon>Sphingomonadales</taxon>
        <taxon>Sphingomonadaceae</taxon>
        <taxon>Stakelama</taxon>
    </lineage>
</organism>
<gene>
    <name evidence="1" type="ORF">G5C33_09045</name>
</gene>
<evidence type="ECO:0000313" key="2">
    <source>
        <dbReference type="Proteomes" id="UP000501568"/>
    </source>
</evidence>
<dbReference type="KEGG" id="spzr:G5C33_09045"/>
<name>A0A6G6Y5B0_9SPHN</name>
<dbReference type="SUPFAM" id="SSF48576">
    <property type="entry name" value="Terpenoid synthases"/>
    <property type="match status" value="1"/>
</dbReference>
<sequence>MTPAEAERSVILTYAPQDRREGLSALLALDDALGRLLATTSEPALGQIRLQWWREALQRLDTAPPPAEPVLEGLARAVLPTGVTGEDLSEVIAGWDALIESETLDEAALARFAQGRGQTLFRAAACLLSGKSSDPVDAAGQGWALADLARHLDREEEAALTRALAEKHLEEAARHRWSAGRRALGALALLARRDLSLPRGAQPPVGSPARVARLVWHRLSGR</sequence>
<dbReference type="EMBL" id="CP049109">
    <property type="protein sequence ID" value="QIG79908.1"/>
    <property type="molecule type" value="Genomic_DNA"/>
</dbReference>
<dbReference type="Gene3D" id="1.10.600.10">
    <property type="entry name" value="Farnesyl Diphosphate Synthase"/>
    <property type="match status" value="1"/>
</dbReference>
<protein>
    <submittedName>
        <fullName evidence="1">Squalene/phytoene synthase family protein</fullName>
    </submittedName>
</protein>
<accession>A0A6G6Y5B0</accession>
<dbReference type="InterPro" id="IPR008949">
    <property type="entry name" value="Isoprenoid_synthase_dom_sf"/>
</dbReference>
<dbReference type="Pfam" id="PF00494">
    <property type="entry name" value="SQS_PSY"/>
    <property type="match status" value="1"/>
</dbReference>
<dbReference type="Proteomes" id="UP000501568">
    <property type="component" value="Chromosome"/>
</dbReference>
<dbReference type="AlphaFoldDB" id="A0A6G6Y5B0"/>
<reference evidence="1 2" key="1">
    <citation type="submission" date="2020-02" db="EMBL/GenBank/DDBJ databases">
        <authorList>
            <person name="Zheng R.K."/>
            <person name="Sun C.M."/>
        </authorList>
    </citation>
    <scope>NUCLEOTIDE SEQUENCE [LARGE SCALE GENOMIC DNA]</scope>
    <source>
        <strain evidence="2">zrk23</strain>
    </source>
</reference>
<proteinExistence type="predicted"/>
<dbReference type="InterPro" id="IPR002060">
    <property type="entry name" value="Squ/phyt_synthse"/>
</dbReference>